<evidence type="ECO:0000313" key="11">
    <source>
        <dbReference type="EMBL" id="PWN95553.1"/>
    </source>
</evidence>
<evidence type="ECO:0000256" key="9">
    <source>
        <dbReference type="PROSITE-ProRule" id="PRU00175"/>
    </source>
</evidence>
<dbReference type="GO" id="GO:0031145">
    <property type="term" value="P:anaphase-promoting complex-dependent catabolic process"/>
    <property type="evidence" value="ECO:0007669"/>
    <property type="project" value="InterPro"/>
</dbReference>
<keyword evidence="3" id="KW-0479">Metal-binding</keyword>
<dbReference type="AlphaFoldDB" id="A0A316Z5Y0"/>
<dbReference type="PANTHER" id="PTHR11210">
    <property type="entry name" value="RING BOX"/>
    <property type="match status" value="1"/>
</dbReference>
<evidence type="ECO:0000256" key="7">
    <source>
        <dbReference type="ARBA" id="ARBA00022833"/>
    </source>
</evidence>
<name>A0A316Z5Y0_9BASI</name>
<dbReference type="GO" id="GO:0097602">
    <property type="term" value="F:cullin family protein binding"/>
    <property type="evidence" value="ECO:0007669"/>
    <property type="project" value="InterPro"/>
</dbReference>
<feature type="domain" description="RING-type" evidence="10">
    <location>
        <begin position="25"/>
        <end position="90"/>
    </location>
</feature>
<dbReference type="InterPro" id="IPR024991">
    <property type="entry name" value="RING-H2_APC11"/>
</dbReference>
<keyword evidence="2" id="KW-0132">Cell division</keyword>
<accession>A0A316Z5Y0</accession>
<evidence type="ECO:0000256" key="6">
    <source>
        <dbReference type="ARBA" id="ARBA00022786"/>
    </source>
</evidence>
<protein>
    <recommendedName>
        <fullName evidence="1">Anaphase-promoting complex subunit 11</fullName>
    </recommendedName>
</protein>
<evidence type="ECO:0000256" key="1">
    <source>
        <dbReference type="ARBA" id="ARBA00013928"/>
    </source>
</evidence>
<dbReference type="GO" id="GO:0061630">
    <property type="term" value="F:ubiquitin protein ligase activity"/>
    <property type="evidence" value="ECO:0007669"/>
    <property type="project" value="InterPro"/>
</dbReference>
<evidence type="ECO:0000313" key="12">
    <source>
        <dbReference type="Proteomes" id="UP000245946"/>
    </source>
</evidence>
<organism evidence="11 12">
    <name type="scientific">Tilletiopsis washingtonensis</name>
    <dbReference type="NCBI Taxonomy" id="58919"/>
    <lineage>
        <taxon>Eukaryota</taxon>
        <taxon>Fungi</taxon>
        <taxon>Dikarya</taxon>
        <taxon>Basidiomycota</taxon>
        <taxon>Ustilaginomycotina</taxon>
        <taxon>Exobasidiomycetes</taxon>
        <taxon>Entylomatales</taxon>
        <taxon>Entylomatales incertae sedis</taxon>
        <taxon>Tilletiopsis</taxon>
    </lineage>
</organism>
<dbReference type="Gene3D" id="3.30.40.10">
    <property type="entry name" value="Zinc/RING finger domain, C3HC4 (zinc finger)"/>
    <property type="match status" value="1"/>
</dbReference>
<dbReference type="RefSeq" id="XP_025595832.1">
    <property type="nucleotide sequence ID" value="XM_025743218.1"/>
</dbReference>
<dbReference type="GO" id="GO:0005680">
    <property type="term" value="C:anaphase-promoting complex"/>
    <property type="evidence" value="ECO:0007669"/>
    <property type="project" value="InterPro"/>
</dbReference>
<keyword evidence="4 9" id="KW-0863">Zinc-finger</keyword>
<gene>
    <name evidence="11" type="ORF">FA09DRAFT_331877</name>
</gene>
<keyword evidence="7" id="KW-0862">Zinc</keyword>
<keyword evidence="12" id="KW-1185">Reference proteome</keyword>
<evidence type="ECO:0000256" key="8">
    <source>
        <dbReference type="ARBA" id="ARBA00023306"/>
    </source>
</evidence>
<evidence type="ECO:0000259" key="10">
    <source>
        <dbReference type="PROSITE" id="PS50089"/>
    </source>
</evidence>
<dbReference type="InterPro" id="IPR013083">
    <property type="entry name" value="Znf_RING/FYVE/PHD"/>
</dbReference>
<dbReference type="SUPFAM" id="SSF57850">
    <property type="entry name" value="RING/U-box"/>
    <property type="match status" value="1"/>
</dbReference>
<dbReference type="PROSITE" id="PS50089">
    <property type="entry name" value="ZF_RING_2"/>
    <property type="match status" value="1"/>
</dbReference>
<dbReference type="Pfam" id="PF12861">
    <property type="entry name" value="zf-ANAPC11"/>
    <property type="match status" value="1"/>
</dbReference>
<dbReference type="GO" id="GO:0008270">
    <property type="term" value="F:zinc ion binding"/>
    <property type="evidence" value="ECO:0007669"/>
    <property type="project" value="UniProtKB-KW"/>
</dbReference>
<sequence>MKLTVQDFRPVAYWLWDVRDADDVCGICQHLFDDVCGGACKAAGDACPLLVGRCTHVFHMHCIMRWLASQRSRGSEQAPARAEDLCPMCKRPWQEMAHEPEGAAATAEATT</sequence>
<proteinExistence type="predicted"/>
<keyword evidence="8" id="KW-0131">Cell cycle</keyword>
<dbReference type="InterPro" id="IPR001841">
    <property type="entry name" value="Znf_RING"/>
</dbReference>
<dbReference type="GO" id="GO:0051301">
    <property type="term" value="P:cell division"/>
    <property type="evidence" value="ECO:0007669"/>
    <property type="project" value="UniProtKB-KW"/>
</dbReference>
<keyword evidence="6" id="KW-0833">Ubl conjugation pathway</keyword>
<evidence type="ECO:0000256" key="4">
    <source>
        <dbReference type="ARBA" id="ARBA00022771"/>
    </source>
</evidence>
<evidence type="ECO:0000256" key="2">
    <source>
        <dbReference type="ARBA" id="ARBA00022618"/>
    </source>
</evidence>
<evidence type="ECO:0000256" key="3">
    <source>
        <dbReference type="ARBA" id="ARBA00022723"/>
    </source>
</evidence>
<dbReference type="Proteomes" id="UP000245946">
    <property type="component" value="Unassembled WGS sequence"/>
</dbReference>
<keyword evidence="5" id="KW-0498">Mitosis</keyword>
<dbReference type="EMBL" id="KZ819303">
    <property type="protein sequence ID" value="PWN95553.1"/>
    <property type="molecule type" value="Genomic_DNA"/>
</dbReference>
<reference evidence="11 12" key="1">
    <citation type="journal article" date="2018" name="Mol. Biol. Evol.">
        <title>Broad Genomic Sampling Reveals a Smut Pathogenic Ancestry of the Fungal Clade Ustilaginomycotina.</title>
        <authorList>
            <person name="Kijpornyongpan T."/>
            <person name="Mondo S.J."/>
            <person name="Barry K."/>
            <person name="Sandor L."/>
            <person name="Lee J."/>
            <person name="Lipzen A."/>
            <person name="Pangilinan J."/>
            <person name="LaButti K."/>
            <person name="Hainaut M."/>
            <person name="Henrissat B."/>
            <person name="Grigoriev I.V."/>
            <person name="Spatafora J.W."/>
            <person name="Aime M.C."/>
        </authorList>
    </citation>
    <scope>NUCLEOTIDE SEQUENCE [LARGE SCALE GENOMIC DNA]</scope>
    <source>
        <strain evidence="11 12">MCA 4186</strain>
    </source>
</reference>
<dbReference type="STRING" id="58919.A0A316Z5Y0"/>
<dbReference type="GeneID" id="37270762"/>
<dbReference type="InterPro" id="IPR051031">
    <property type="entry name" value="RING-box_E3_Ubiquitin_Ligase"/>
</dbReference>
<evidence type="ECO:0000256" key="5">
    <source>
        <dbReference type="ARBA" id="ARBA00022776"/>
    </source>
</evidence>